<reference evidence="4 5" key="1">
    <citation type="journal article" date="2023" name="bioRxiv">
        <title>High-quality genome assemblies of four members of thePodospora anserinaspecies complex.</title>
        <authorList>
            <person name="Ament-Velasquez S.L."/>
            <person name="Vogan A.A."/>
            <person name="Wallerman O."/>
            <person name="Hartmann F."/>
            <person name="Gautier V."/>
            <person name="Silar P."/>
            <person name="Giraud T."/>
            <person name="Johannesson H."/>
        </authorList>
    </citation>
    <scope>NUCLEOTIDE SEQUENCE [LARGE SCALE GENOMIC DNA]</scope>
    <source>
        <strain evidence="4 5">CBS 411.78</strain>
    </source>
</reference>
<sequence>MATQQTPPQTLQAFNTYPWASDREFMQSLITTLGPLLSPQSLSSPFTKPQVLTSIQTLRAKYYTAKFNVPISPSPSSATTLPTPDEEILKKASWLYVNIQKKITNNTPVPPAEGPKEEEVPEWQRSGGVKVDLSKKAEDGEGGGEGEDRKGEYPNKFQAIIEAVTTGKTIEGIREIEERVVRGEGVVPVGGRRVPVKPWERGRVLGDGVGEDGGGLGKVLDEDFPPLPEA</sequence>
<keyword evidence="5" id="KW-1185">Reference proteome</keyword>
<dbReference type="Pfam" id="PF25871">
    <property type="entry name" value="HTH_76"/>
    <property type="match status" value="1"/>
</dbReference>
<feature type="compositionally biased region" description="Gly residues" evidence="1">
    <location>
        <begin position="205"/>
        <end position="217"/>
    </location>
</feature>
<dbReference type="RefSeq" id="XP_062762656.1">
    <property type="nucleotide sequence ID" value="XM_062906241.1"/>
</dbReference>
<evidence type="ECO:0000256" key="1">
    <source>
        <dbReference type="SAM" id="MobiDB-lite"/>
    </source>
</evidence>
<proteinExistence type="predicted"/>
<gene>
    <name evidence="4" type="ORF">QC763_0090880</name>
</gene>
<dbReference type="InterPro" id="IPR040554">
    <property type="entry name" value="KPWE_PEX14_dom"/>
</dbReference>
<evidence type="ECO:0000313" key="5">
    <source>
        <dbReference type="Proteomes" id="UP001326199"/>
    </source>
</evidence>
<feature type="domain" description="PEX14-like helix-turn-helix" evidence="3">
    <location>
        <begin position="10"/>
        <end position="73"/>
    </location>
</feature>
<dbReference type="PANTHER" id="PTHR36855">
    <property type="entry name" value="CHROMOSOME 10, WHOLE GENOME SHOTGUN SEQUENCE"/>
    <property type="match status" value="1"/>
</dbReference>
<name>A0ABR0H3S3_9PEZI</name>
<feature type="region of interest" description="Disordered" evidence="1">
    <location>
        <begin position="106"/>
        <end position="154"/>
    </location>
</feature>
<organism evidence="4 5">
    <name type="scientific">Podospora pseudopauciseta</name>
    <dbReference type="NCBI Taxonomy" id="2093780"/>
    <lineage>
        <taxon>Eukaryota</taxon>
        <taxon>Fungi</taxon>
        <taxon>Dikarya</taxon>
        <taxon>Ascomycota</taxon>
        <taxon>Pezizomycotina</taxon>
        <taxon>Sordariomycetes</taxon>
        <taxon>Sordariomycetidae</taxon>
        <taxon>Sordariales</taxon>
        <taxon>Podosporaceae</taxon>
        <taxon>Podospora</taxon>
    </lineage>
</organism>
<comment type="caution">
    <text evidence="4">The sequence shown here is derived from an EMBL/GenBank/DDBJ whole genome shotgun (WGS) entry which is preliminary data.</text>
</comment>
<dbReference type="InterPro" id="IPR058841">
    <property type="entry name" value="HTH_76"/>
</dbReference>
<accession>A0ABR0H3S3</accession>
<evidence type="ECO:0000313" key="4">
    <source>
        <dbReference type="EMBL" id="KAK4662690.1"/>
    </source>
</evidence>
<dbReference type="Pfam" id="PF17733">
    <property type="entry name" value="KPWE_dom"/>
    <property type="match status" value="1"/>
</dbReference>
<dbReference type="GeneID" id="87926451"/>
<protein>
    <recommendedName>
        <fullName evidence="6">Mediator complex subunit 8</fullName>
    </recommendedName>
</protein>
<feature type="region of interest" description="Disordered" evidence="1">
    <location>
        <begin position="202"/>
        <end position="230"/>
    </location>
</feature>
<dbReference type="PANTHER" id="PTHR36855:SF1">
    <property type="entry name" value="PEROXISOME MEMBRANE ANCHOR PROTEIN PEX14P N-TERMINAL DOMAIN-CONTAINING PROTEIN"/>
    <property type="match status" value="1"/>
</dbReference>
<evidence type="ECO:0008006" key="6">
    <source>
        <dbReference type="Google" id="ProtNLM"/>
    </source>
</evidence>
<dbReference type="EMBL" id="JAFFHB010000008">
    <property type="protein sequence ID" value="KAK4662690.1"/>
    <property type="molecule type" value="Genomic_DNA"/>
</dbReference>
<dbReference type="Proteomes" id="UP001326199">
    <property type="component" value="Unassembled WGS sequence"/>
</dbReference>
<evidence type="ECO:0000259" key="2">
    <source>
        <dbReference type="Pfam" id="PF17733"/>
    </source>
</evidence>
<evidence type="ECO:0000259" key="3">
    <source>
        <dbReference type="Pfam" id="PF25871"/>
    </source>
</evidence>
<feature type="domain" description="Peroxisomal membrane protein PEX14-like KPWE" evidence="2">
    <location>
        <begin position="153"/>
        <end position="201"/>
    </location>
</feature>